<sequence>MKKSTIAISLVAALGVAAVGGAWFTGSQIEQRYAQLIENSNKELKLLAQYNIENAQIKDVVLTKGFFSSDVTYTVEGTYDGETYQFSGKDKLHHGPFPLNRLAKLDLAPVLFSAENHIFAANEETKTLFGQKELISGTTDVGYDGTPNSHYVIAPINTSTISSSEIKVSGNFSNTSKQSIQADKIKIGTDEENSIISGLHYSADFTSNSTYPRLTGIGPYSLNIDNLTINGKDTVLVADQIRIKGDSQVKNDRVDGTMDLQLDAKFGTNANNLVKVGQFHSDLAMNLDAKTLEEFSAVIEQKKNMTEEDSIAILEKEADLLYHAPAFKLNDFSLTNEKGKQQLTVDISLKPFKPEDVAQSQTISETFKIFNPSKIELKIDLSSLEQILSQAAKFDEGAKSEELVKEQIEQIRQNAEQSGLLSKDGKQIHGLLEVRDDQKMYFNGEAVSEEQLQTAMLAIMFSGMSIFGH</sequence>
<accession>A0A369YHK7</accession>
<dbReference type="Pfam" id="PF06097">
    <property type="entry name" value="DUF945"/>
    <property type="match status" value="1"/>
</dbReference>
<dbReference type="EMBL" id="QEPN01000002">
    <property type="protein sequence ID" value="RDE73318.1"/>
    <property type="molecule type" value="Genomic_DNA"/>
</dbReference>
<organism evidence="1 2">
    <name type="scientific">Haemophilus sputorum</name>
    <dbReference type="NCBI Taxonomy" id="1078480"/>
    <lineage>
        <taxon>Bacteria</taxon>
        <taxon>Pseudomonadati</taxon>
        <taxon>Pseudomonadota</taxon>
        <taxon>Gammaproteobacteria</taxon>
        <taxon>Pasteurellales</taxon>
        <taxon>Pasteurellaceae</taxon>
        <taxon>Haemophilus</taxon>
    </lineage>
</organism>
<dbReference type="Proteomes" id="UP000253872">
    <property type="component" value="Unassembled WGS sequence"/>
</dbReference>
<evidence type="ECO:0000313" key="1">
    <source>
        <dbReference type="EMBL" id="RDE73318.1"/>
    </source>
</evidence>
<reference evidence="1 2" key="1">
    <citation type="submission" date="2018-05" db="EMBL/GenBank/DDBJ databases">
        <title>Draft Genome Sequences for a Diverse set of 7 Haemophilus Species.</title>
        <authorList>
            <person name="Nichols M."/>
            <person name="Topaz N."/>
            <person name="Wang X."/>
            <person name="Wang X."/>
            <person name="Boxrud D."/>
        </authorList>
    </citation>
    <scope>NUCLEOTIDE SEQUENCE [LARGE SCALE GENOMIC DNA]</scope>
    <source>
        <strain evidence="1 2">C2002001239</strain>
    </source>
</reference>
<protein>
    <submittedName>
        <fullName evidence="1">DUF945 domain-containing protein</fullName>
    </submittedName>
</protein>
<proteinExistence type="predicted"/>
<name>A0A369YHK7_9PAST</name>
<comment type="caution">
    <text evidence="1">The sequence shown here is derived from an EMBL/GenBank/DDBJ whole genome shotgun (WGS) entry which is preliminary data.</text>
</comment>
<evidence type="ECO:0000313" key="2">
    <source>
        <dbReference type="Proteomes" id="UP000253872"/>
    </source>
</evidence>
<dbReference type="STRING" id="1035839.GCA_000238795_00485"/>
<dbReference type="AlphaFoldDB" id="A0A369YHK7"/>
<gene>
    <name evidence="1" type="ORF">DPV93_04315</name>
</gene>
<dbReference type="RefSeq" id="WP_111402486.1">
    <property type="nucleotide sequence ID" value="NZ_QEPN01000002.1"/>
</dbReference>
<dbReference type="InterPro" id="IPR010352">
    <property type="entry name" value="DUF945"/>
</dbReference>